<protein>
    <submittedName>
        <fullName evidence="10">MFS general substrate transporter</fullName>
    </submittedName>
</protein>
<evidence type="ECO:0000256" key="1">
    <source>
        <dbReference type="ARBA" id="ARBA00004141"/>
    </source>
</evidence>
<dbReference type="InterPro" id="IPR036291">
    <property type="entry name" value="NAD(P)-bd_dom_sf"/>
</dbReference>
<reference evidence="10 11" key="1">
    <citation type="submission" date="2018-10" db="EMBL/GenBank/DDBJ databases">
        <title>Fifty Aureobasidium pullulans genomes reveal a recombining polyextremotolerant generalist.</title>
        <authorList>
            <person name="Gostincar C."/>
            <person name="Turk M."/>
            <person name="Zajc J."/>
            <person name="Gunde-Cimerman N."/>
        </authorList>
    </citation>
    <scope>NUCLEOTIDE SEQUENCE [LARGE SCALE GENOMIC DNA]</scope>
    <source>
        <strain evidence="10 11">EXF-10081</strain>
    </source>
</reference>
<feature type="transmembrane region" description="Helical" evidence="8">
    <location>
        <begin position="605"/>
        <end position="628"/>
    </location>
</feature>
<gene>
    <name evidence="10" type="ORF">D6D12_03650</name>
</gene>
<dbReference type="SUPFAM" id="SSF51735">
    <property type="entry name" value="NAD(P)-binding Rossmann-fold domains"/>
    <property type="match status" value="1"/>
</dbReference>
<keyword evidence="2" id="KW-0813">Transport</keyword>
<dbReference type="Pfam" id="PF07690">
    <property type="entry name" value="MFS_1"/>
    <property type="match status" value="1"/>
</dbReference>
<feature type="transmembrane region" description="Helical" evidence="8">
    <location>
        <begin position="640"/>
        <end position="661"/>
    </location>
</feature>
<dbReference type="InterPro" id="IPR036259">
    <property type="entry name" value="MFS_trans_sf"/>
</dbReference>
<evidence type="ECO:0000256" key="8">
    <source>
        <dbReference type="SAM" id="Phobius"/>
    </source>
</evidence>
<feature type="transmembrane region" description="Helical" evidence="8">
    <location>
        <begin position="580"/>
        <end position="599"/>
    </location>
</feature>
<dbReference type="InterPro" id="IPR002347">
    <property type="entry name" value="SDR_fam"/>
</dbReference>
<dbReference type="Gene3D" id="1.20.1250.20">
    <property type="entry name" value="MFS general substrate transporter like domains"/>
    <property type="match status" value="2"/>
</dbReference>
<evidence type="ECO:0000313" key="11">
    <source>
        <dbReference type="Proteomes" id="UP000310374"/>
    </source>
</evidence>
<feature type="transmembrane region" description="Helical" evidence="8">
    <location>
        <begin position="819"/>
        <end position="836"/>
    </location>
</feature>
<feature type="transmembrane region" description="Helical" evidence="8">
    <location>
        <begin position="875"/>
        <end position="895"/>
    </location>
</feature>
<keyword evidence="6" id="KW-0175">Coiled coil</keyword>
<evidence type="ECO:0000256" key="2">
    <source>
        <dbReference type="ARBA" id="ARBA00022448"/>
    </source>
</evidence>
<feature type="coiled-coil region" evidence="6">
    <location>
        <begin position="365"/>
        <end position="392"/>
    </location>
</feature>
<dbReference type="PRINTS" id="PR00081">
    <property type="entry name" value="GDHRDH"/>
</dbReference>
<feature type="transmembrane region" description="Helical" evidence="8">
    <location>
        <begin position="552"/>
        <end position="573"/>
    </location>
</feature>
<dbReference type="FunFam" id="1.20.1250.20:FF:000034">
    <property type="entry name" value="MFS general substrate transporter"/>
    <property type="match status" value="1"/>
</dbReference>
<feature type="region of interest" description="Disordered" evidence="7">
    <location>
        <begin position="417"/>
        <end position="447"/>
    </location>
</feature>
<feature type="transmembrane region" description="Helical" evidence="8">
    <location>
        <begin position="751"/>
        <end position="776"/>
    </location>
</feature>
<proteinExistence type="predicted"/>
<evidence type="ECO:0000256" key="3">
    <source>
        <dbReference type="ARBA" id="ARBA00022692"/>
    </source>
</evidence>
<feature type="coiled-coil region" evidence="6">
    <location>
        <begin position="147"/>
        <end position="223"/>
    </location>
</feature>
<dbReference type="PANTHER" id="PTHR43791:SF67">
    <property type="entry name" value="TRANSPORTER, PUTATIVE (AFU_ORTHOLOGUE AFUA_3G04010)-RELATED"/>
    <property type="match status" value="1"/>
</dbReference>
<organism evidence="10 11">
    <name type="scientific">Aureobasidium pullulans</name>
    <name type="common">Black yeast</name>
    <name type="synonym">Pullularia pullulans</name>
    <dbReference type="NCBI Taxonomy" id="5580"/>
    <lineage>
        <taxon>Eukaryota</taxon>
        <taxon>Fungi</taxon>
        <taxon>Dikarya</taxon>
        <taxon>Ascomycota</taxon>
        <taxon>Pezizomycotina</taxon>
        <taxon>Dothideomycetes</taxon>
        <taxon>Dothideomycetidae</taxon>
        <taxon>Dothideales</taxon>
        <taxon>Saccotheciaceae</taxon>
        <taxon>Aureobasidium</taxon>
    </lineage>
</organism>
<feature type="compositionally biased region" description="Low complexity" evidence="7">
    <location>
        <begin position="428"/>
        <end position="439"/>
    </location>
</feature>
<dbReference type="Proteomes" id="UP000310374">
    <property type="component" value="Unassembled WGS sequence"/>
</dbReference>
<feature type="transmembrane region" description="Helical" evidence="8">
    <location>
        <begin position="673"/>
        <end position="696"/>
    </location>
</feature>
<dbReference type="GO" id="GO:0016020">
    <property type="term" value="C:membrane"/>
    <property type="evidence" value="ECO:0007669"/>
    <property type="project" value="UniProtKB-SubCell"/>
</dbReference>
<comment type="caution">
    <text evidence="10">The sequence shown here is derived from an EMBL/GenBank/DDBJ whole genome shotgun (WGS) entry which is preliminary data.</text>
</comment>
<evidence type="ECO:0000313" key="10">
    <source>
        <dbReference type="EMBL" id="THX30231.1"/>
    </source>
</evidence>
<evidence type="ECO:0000256" key="5">
    <source>
        <dbReference type="ARBA" id="ARBA00023136"/>
    </source>
</evidence>
<dbReference type="GO" id="GO:0022857">
    <property type="term" value="F:transmembrane transporter activity"/>
    <property type="evidence" value="ECO:0007669"/>
    <property type="project" value="InterPro"/>
</dbReference>
<feature type="transmembrane region" description="Helical" evidence="8">
    <location>
        <begin position="907"/>
        <end position="927"/>
    </location>
</feature>
<evidence type="ECO:0000256" key="6">
    <source>
        <dbReference type="SAM" id="Coils"/>
    </source>
</evidence>
<keyword evidence="5 8" id="KW-0472">Membrane</keyword>
<dbReference type="PANTHER" id="PTHR43791">
    <property type="entry name" value="PERMEASE-RELATED"/>
    <property type="match status" value="1"/>
</dbReference>
<feature type="coiled-coil region" evidence="6">
    <location>
        <begin position="990"/>
        <end position="1017"/>
    </location>
</feature>
<name>A0AB74JWV1_AURPU</name>
<accession>A0AB74JWV1</accession>
<dbReference type="SUPFAM" id="SSF103473">
    <property type="entry name" value="MFS general substrate transporter"/>
    <property type="match status" value="1"/>
</dbReference>
<feature type="transmembrane region" description="Helical" evidence="8">
    <location>
        <begin position="842"/>
        <end position="863"/>
    </location>
</feature>
<comment type="subcellular location">
    <subcellularLocation>
        <location evidence="1">Membrane</location>
        <topology evidence="1">Multi-pass membrane protein</topology>
    </subcellularLocation>
</comment>
<dbReference type="InterPro" id="IPR011701">
    <property type="entry name" value="MFS"/>
</dbReference>
<evidence type="ECO:0000259" key="9">
    <source>
        <dbReference type="PROSITE" id="PS50850"/>
    </source>
</evidence>
<evidence type="ECO:0000256" key="4">
    <source>
        <dbReference type="ARBA" id="ARBA00022989"/>
    </source>
</evidence>
<dbReference type="PROSITE" id="PS50850">
    <property type="entry name" value="MFS"/>
    <property type="match status" value="1"/>
</dbReference>
<dbReference type="AlphaFoldDB" id="A0AB74JWV1"/>
<dbReference type="InterPro" id="IPR020846">
    <property type="entry name" value="MFS_dom"/>
</dbReference>
<dbReference type="EMBL" id="QZAT01000033">
    <property type="protein sequence ID" value="THX30231.1"/>
    <property type="molecule type" value="Genomic_DNA"/>
</dbReference>
<feature type="transmembrane region" description="Helical" evidence="8">
    <location>
        <begin position="788"/>
        <end position="807"/>
    </location>
</feature>
<feature type="domain" description="Major facilitator superfamily (MFS) profile" evidence="9">
    <location>
        <begin position="514"/>
        <end position="935"/>
    </location>
</feature>
<keyword evidence="3 8" id="KW-0812">Transmembrane</keyword>
<sequence>MKHSDFQFKDLPELTGKVILITGGTSGLGHLTAKILATKCSPAHIYISGRNTQKANLVIQDLQLLAPSVKVTFLHMDLADLDTIAIAADMFLAENKRLDILIANAGIMATGPWNHEEEGVKNGIWAATVKREDVASGGFYEPYLRQAAQAFVDLEEAKKKILDLETKNKEQANAILERDQKIEPLEHRARIEELDLETANEKITNLKIRLKNAEQELKKKRYVLSENNRTIRNLQEWDETNKSTIQEIKKREETRYRKVDDLEKDVRNARDENRKLINVMAHNTEEMRSLKAKTETQLWKAKQEMDRVVEYNNRMRTGGDKMYNALLARSEKESVALVEAKKERAVLETKITASNSARYALGAEVREAKQALADKDKELEDMKQQLRNVTELLCLVRSALLLNGQLAENVPHGGIKYQNPRSKKIDGSESAEMESPSPEVLTSDRPYSKRYTISEDSDRPSTMAATEKMEKMVDTDQVEDIDQIKAERGSMLLDDDDAQRAMARKVLWKLDTRILPVLALLFLCSFLDRTNVGNAKILGLEKSIGVNDHQYASGLAIFFAFYIASELPSNLVLKKISPRIWLPCLTFAWGIVGMCLGFVQNYAGFLVVRAFLGITEGGLLPGMVLYLSSMYTRGELALRIGLFYTTASLSGAFGGLLARGLSSIGATAGIDAGWRWIMIVEGLLTAVVGASAYFLLPNDVSTARFLTEEEREFALYRLSRDYSYGLPSQRITEPERFSWSEVRRGVLDPSLWFSASAYFAILCGLYSFGLFLPTIITGLGYTANEAQLWSVIPYAVASCLTIVAAFLSDRLRLRGPIMLCTLPLAIIGYAVIANVTNPHVKFGMTFMMATGLYASVPPVLVWISNNSAGHYKRATATGLQLAIANCGGFVSAFTYSKVEKPQYHKSHTIVLGLLVFAWFMVLANILWCHKVNKDKAAGKYDKYIGCGDDREPEFKLMLYRGQTCQSQQIIDDPERVAMSFEETLISKKNKEDAESKITALENKITALEAHIEKKDKMIIALQDLARTVVEKGRDVESLASRLRELSE</sequence>
<keyword evidence="4 8" id="KW-1133">Transmembrane helix</keyword>
<dbReference type="Pfam" id="PF00106">
    <property type="entry name" value="adh_short"/>
    <property type="match status" value="1"/>
</dbReference>
<evidence type="ECO:0000256" key="7">
    <source>
        <dbReference type="SAM" id="MobiDB-lite"/>
    </source>
</evidence>
<dbReference type="CDD" id="cd17327">
    <property type="entry name" value="MFS_FEN2_like"/>
    <property type="match status" value="1"/>
</dbReference>
<dbReference type="FunFam" id="1.20.1250.20:FF:000013">
    <property type="entry name" value="MFS general substrate transporter"/>
    <property type="match status" value="1"/>
</dbReference>
<dbReference type="Gene3D" id="3.40.50.720">
    <property type="entry name" value="NAD(P)-binding Rossmann-like Domain"/>
    <property type="match status" value="1"/>
</dbReference>